<dbReference type="InterPro" id="IPR016064">
    <property type="entry name" value="NAD/diacylglycerol_kinase_sf"/>
</dbReference>
<accession>A0ABP7E221</accession>
<dbReference type="EMBL" id="BAAAYX010000014">
    <property type="protein sequence ID" value="GAA3713181.1"/>
    <property type="molecule type" value="Genomic_DNA"/>
</dbReference>
<evidence type="ECO:0000313" key="10">
    <source>
        <dbReference type="EMBL" id="GAA3713181.1"/>
    </source>
</evidence>
<dbReference type="Gene3D" id="3.40.50.10330">
    <property type="entry name" value="Probable inorganic polyphosphate/atp-NAD kinase, domain 1"/>
    <property type="match status" value="1"/>
</dbReference>
<keyword evidence="7" id="KW-0444">Lipid biosynthesis</keyword>
<protein>
    <submittedName>
        <fullName evidence="10">Lipid kinase YegS</fullName>
    </submittedName>
</protein>
<dbReference type="InterPro" id="IPR017438">
    <property type="entry name" value="ATP-NAD_kinase_N"/>
</dbReference>
<evidence type="ECO:0000259" key="9">
    <source>
        <dbReference type="PROSITE" id="PS50146"/>
    </source>
</evidence>
<dbReference type="PANTHER" id="PTHR12358:SF54">
    <property type="entry name" value="SPHINGOSINE KINASE RELATED PROTEIN"/>
    <property type="match status" value="1"/>
</dbReference>
<evidence type="ECO:0000256" key="7">
    <source>
        <dbReference type="ARBA" id="ARBA00023209"/>
    </source>
</evidence>
<dbReference type="GO" id="GO:0016301">
    <property type="term" value="F:kinase activity"/>
    <property type="evidence" value="ECO:0007669"/>
    <property type="project" value="UniProtKB-KW"/>
</dbReference>
<dbReference type="InterPro" id="IPR001206">
    <property type="entry name" value="Diacylglycerol_kinase_cat_dom"/>
</dbReference>
<dbReference type="InterPro" id="IPR045540">
    <property type="entry name" value="YegS/DAGK_C"/>
</dbReference>
<keyword evidence="8" id="KW-1208">Phospholipid metabolism</keyword>
<evidence type="ECO:0000256" key="5">
    <source>
        <dbReference type="ARBA" id="ARBA00022777"/>
    </source>
</evidence>
<keyword evidence="5 10" id="KW-0418">Kinase</keyword>
<proteinExistence type="inferred from homology"/>
<comment type="similarity">
    <text evidence="2">Belongs to the diacylglycerol/lipid kinase family.</text>
</comment>
<evidence type="ECO:0000256" key="1">
    <source>
        <dbReference type="ARBA" id="ARBA00001946"/>
    </source>
</evidence>
<sequence length="293" mass="31465">MDALLVLTNAAAGSADRDHLDRALAVLRGSAEVEVVRTGEDGALDAALDGRDGRTLVVAGGDGSLHLTVARLHERRELDDTVLGLLPMGTGNDFARSNRIPLDVEDAARVVAARHVRDVDLICDDGDRVVVNNVHLGIGADASRYGARWKKRVGRVGYPIGLLQAAFSDPYRLRVTVDDEVVADGEHGLLEVSIGNGATVGGGLALNPDADPDDGRLDVLVARATGAWRRVTYGVDLARARHPRHRDVEHRLASRVEVSGQPVHLSADGEIEGPITRREWRLLRNAMNVILPS</sequence>
<evidence type="ECO:0000256" key="6">
    <source>
        <dbReference type="ARBA" id="ARBA00022840"/>
    </source>
</evidence>
<keyword evidence="7" id="KW-0443">Lipid metabolism</keyword>
<name>A0ABP7E221_9ACTN</name>
<keyword evidence="6" id="KW-0067">ATP-binding</keyword>
<evidence type="ECO:0000256" key="3">
    <source>
        <dbReference type="ARBA" id="ARBA00022679"/>
    </source>
</evidence>
<dbReference type="SUPFAM" id="SSF111331">
    <property type="entry name" value="NAD kinase/diacylglycerol kinase-like"/>
    <property type="match status" value="1"/>
</dbReference>
<dbReference type="Proteomes" id="UP001500051">
    <property type="component" value="Unassembled WGS sequence"/>
</dbReference>
<keyword evidence="4" id="KW-0547">Nucleotide-binding</keyword>
<dbReference type="InterPro" id="IPR050187">
    <property type="entry name" value="Lipid_Phosphate_FormReg"/>
</dbReference>
<gene>
    <name evidence="10" type="primary">yegS</name>
    <name evidence="10" type="ORF">GCM10022204_35320</name>
</gene>
<evidence type="ECO:0000313" key="11">
    <source>
        <dbReference type="Proteomes" id="UP001500051"/>
    </source>
</evidence>
<evidence type="ECO:0000256" key="4">
    <source>
        <dbReference type="ARBA" id="ARBA00022741"/>
    </source>
</evidence>
<dbReference type="Pfam" id="PF00781">
    <property type="entry name" value="DAGK_cat"/>
    <property type="match status" value="1"/>
</dbReference>
<comment type="caution">
    <text evidence="10">The sequence shown here is derived from an EMBL/GenBank/DDBJ whole genome shotgun (WGS) entry which is preliminary data.</text>
</comment>
<evidence type="ECO:0000256" key="2">
    <source>
        <dbReference type="ARBA" id="ARBA00005983"/>
    </source>
</evidence>
<keyword evidence="7" id="KW-0594">Phospholipid biosynthesis</keyword>
<evidence type="ECO:0000256" key="8">
    <source>
        <dbReference type="ARBA" id="ARBA00023264"/>
    </source>
</evidence>
<dbReference type="Gene3D" id="2.60.200.40">
    <property type="match status" value="1"/>
</dbReference>
<dbReference type="Pfam" id="PF19279">
    <property type="entry name" value="YegS_C"/>
    <property type="match status" value="1"/>
</dbReference>
<dbReference type="SMART" id="SM00046">
    <property type="entry name" value="DAGKc"/>
    <property type="match status" value="1"/>
</dbReference>
<feature type="domain" description="DAGKc" evidence="9">
    <location>
        <begin position="1"/>
        <end position="128"/>
    </location>
</feature>
<dbReference type="PROSITE" id="PS50146">
    <property type="entry name" value="DAGK"/>
    <property type="match status" value="1"/>
</dbReference>
<dbReference type="RefSeq" id="WP_344813770.1">
    <property type="nucleotide sequence ID" value="NZ_BAAAYX010000014.1"/>
</dbReference>
<comment type="cofactor">
    <cofactor evidence="1">
        <name>Mg(2+)</name>
        <dbReference type="ChEBI" id="CHEBI:18420"/>
    </cofactor>
</comment>
<dbReference type="PANTHER" id="PTHR12358">
    <property type="entry name" value="SPHINGOSINE KINASE"/>
    <property type="match status" value="1"/>
</dbReference>
<keyword evidence="3" id="KW-0808">Transferase</keyword>
<keyword evidence="11" id="KW-1185">Reference proteome</keyword>
<organism evidence="10 11">
    <name type="scientific">Microlunatus aurantiacus</name>
    <dbReference type="NCBI Taxonomy" id="446786"/>
    <lineage>
        <taxon>Bacteria</taxon>
        <taxon>Bacillati</taxon>
        <taxon>Actinomycetota</taxon>
        <taxon>Actinomycetes</taxon>
        <taxon>Propionibacteriales</taxon>
        <taxon>Propionibacteriaceae</taxon>
        <taxon>Microlunatus</taxon>
    </lineage>
</organism>
<reference evidence="11" key="1">
    <citation type="journal article" date="2019" name="Int. J. Syst. Evol. Microbiol.">
        <title>The Global Catalogue of Microorganisms (GCM) 10K type strain sequencing project: providing services to taxonomists for standard genome sequencing and annotation.</title>
        <authorList>
            <consortium name="The Broad Institute Genomics Platform"/>
            <consortium name="The Broad Institute Genome Sequencing Center for Infectious Disease"/>
            <person name="Wu L."/>
            <person name="Ma J."/>
        </authorList>
    </citation>
    <scope>NUCLEOTIDE SEQUENCE [LARGE SCALE GENOMIC DNA]</scope>
    <source>
        <strain evidence="11">JCM 16548</strain>
    </source>
</reference>